<dbReference type="GO" id="GO:0051301">
    <property type="term" value="P:cell division"/>
    <property type="evidence" value="ECO:0007669"/>
    <property type="project" value="UniProtKB-KW"/>
</dbReference>
<comment type="caution">
    <text evidence="7">The sequence shown here is derived from an EMBL/GenBank/DDBJ whole genome shotgun (WGS) entry which is preliminary data.</text>
</comment>
<feature type="domain" description="Ataxin-10" evidence="6">
    <location>
        <begin position="9"/>
        <end position="100"/>
    </location>
</feature>
<dbReference type="PANTHER" id="PTHR13255:SF0">
    <property type="entry name" value="ATAXIN-10"/>
    <property type="match status" value="1"/>
</dbReference>
<comment type="function">
    <text evidence="5">May play a role in the regulation of cytokinesis. May play a role in signaling by stimulating protein glycosylation. Induces neuritogenesis by activating the Ras-MAP kinase pathway and is necessary for the survival of cerebellar neurons. Does not appear to play a major role in ciliogenesis.</text>
</comment>
<dbReference type="Gene3D" id="1.25.10.10">
    <property type="entry name" value="Leucine-rich Repeat Variant"/>
    <property type="match status" value="1"/>
</dbReference>
<evidence type="ECO:0000313" key="8">
    <source>
        <dbReference type="Proteomes" id="UP001168821"/>
    </source>
</evidence>
<evidence type="ECO:0000259" key="6">
    <source>
        <dbReference type="Pfam" id="PF09759"/>
    </source>
</evidence>
<evidence type="ECO:0000256" key="5">
    <source>
        <dbReference type="ARBA" id="ARBA00045173"/>
    </source>
</evidence>
<evidence type="ECO:0000256" key="2">
    <source>
        <dbReference type="ARBA" id="ARBA00018804"/>
    </source>
</evidence>
<evidence type="ECO:0000256" key="3">
    <source>
        <dbReference type="ARBA" id="ARBA00022618"/>
    </source>
</evidence>
<organism evidence="7 8">
    <name type="scientific">Zophobas morio</name>
    <dbReference type="NCBI Taxonomy" id="2755281"/>
    <lineage>
        <taxon>Eukaryota</taxon>
        <taxon>Metazoa</taxon>
        <taxon>Ecdysozoa</taxon>
        <taxon>Arthropoda</taxon>
        <taxon>Hexapoda</taxon>
        <taxon>Insecta</taxon>
        <taxon>Pterygota</taxon>
        <taxon>Neoptera</taxon>
        <taxon>Endopterygota</taxon>
        <taxon>Coleoptera</taxon>
        <taxon>Polyphaga</taxon>
        <taxon>Cucujiformia</taxon>
        <taxon>Tenebrionidae</taxon>
        <taxon>Zophobas</taxon>
    </lineage>
</organism>
<protein>
    <recommendedName>
        <fullName evidence="2">Ataxin-10</fullName>
    </recommendedName>
</protein>
<dbReference type="GO" id="GO:0005829">
    <property type="term" value="C:cytosol"/>
    <property type="evidence" value="ECO:0007669"/>
    <property type="project" value="TreeGrafter"/>
</dbReference>
<dbReference type="GO" id="GO:0031175">
    <property type="term" value="P:neuron projection development"/>
    <property type="evidence" value="ECO:0007669"/>
    <property type="project" value="TreeGrafter"/>
</dbReference>
<accession>A0AA38I430</accession>
<dbReference type="AlphaFoldDB" id="A0AA38I430"/>
<dbReference type="InterPro" id="IPR051374">
    <property type="entry name" value="Ataxin-10/CTR86_families"/>
</dbReference>
<dbReference type="EMBL" id="JALNTZ010000006">
    <property type="protein sequence ID" value="KAJ3648841.1"/>
    <property type="molecule type" value="Genomic_DNA"/>
</dbReference>
<dbReference type="Proteomes" id="UP001168821">
    <property type="component" value="Unassembled WGS sequence"/>
</dbReference>
<dbReference type="InterPro" id="IPR011989">
    <property type="entry name" value="ARM-like"/>
</dbReference>
<keyword evidence="3" id="KW-0132">Cell division</keyword>
<dbReference type="InterPro" id="IPR019156">
    <property type="entry name" value="Ataxin-10_domain"/>
</dbReference>
<dbReference type="InterPro" id="IPR016024">
    <property type="entry name" value="ARM-type_fold"/>
</dbReference>
<name>A0AA38I430_9CUCU</name>
<comment type="similarity">
    <text evidence="1">Belongs to the ataxin-10 family.</text>
</comment>
<dbReference type="Pfam" id="PF09759">
    <property type="entry name" value="Atx10homo_assoc"/>
    <property type="match status" value="1"/>
</dbReference>
<evidence type="ECO:0000256" key="1">
    <source>
        <dbReference type="ARBA" id="ARBA00008384"/>
    </source>
</evidence>
<sequence length="117" mass="13182">MSKHPAFGFKADLIRIIGNLCWKNRTMQDLVREAELIPVVLECCNMDARNPFIMQWSILAVRNLCENNLENQKIIAGLHQEGTVSSTVLEEMGLTLHSSGDENGVKIVPLDALRNHR</sequence>
<dbReference type="PANTHER" id="PTHR13255">
    <property type="entry name" value="ATAXIN-10"/>
    <property type="match status" value="1"/>
</dbReference>
<gene>
    <name evidence="7" type="ORF">Zmor_020613</name>
</gene>
<keyword evidence="4" id="KW-0131">Cell cycle</keyword>
<evidence type="ECO:0000256" key="4">
    <source>
        <dbReference type="ARBA" id="ARBA00023306"/>
    </source>
</evidence>
<proteinExistence type="inferred from homology"/>
<reference evidence="7" key="1">
    <citation type="journal article" date="2023" name="G3 (Bethesda)">
        <title>Whole genome assemblies of Zophobas morio and Tenebrio molitor.</title>
        <authorList>
            <person name="Kaur S."/>
            <person name="Stinson S.A."/>
            <person name="diCenzo G.C."/>
        </authorList>
    </citation>
    <scope>NUCLEOTIDE SEQUENCE</scope>
    <source>
        <strain evidence="7">QUZm001</strain>
    </source>
</reference>
<dbReference type="SUPFAM" id="SSF48371">
    <property type="entry name" value="ARM repeat"/>
    <property type="match status" value="1"/>
</dbReference>
<evidence type="ECO:0000313" key="7">
    <source>
        <dbReference type="EMBL" id="KAJ3648841.1"/>
    </source>
</evidence>
<keyword evidence="8" id="KW-1185">Reference proteome</keyword>